<proteinExistence type="inferred from homology"/>
<dbReference type="Proteomes" id="UP000240653">
    <property type="component" value="Unassembled WGS sequence"/>
</dbReference>
<gene>
    <name evidence="12" type="primary">mviN</name>
    <name evidence="10" type="synonym">murJ</name>
    <name evidence="12" type="ORF">C7I85_07950</name>
</gene>
<organism evidence="12 13">
    <name type="scientific">Pseudaminobacter soli</name>
    <name type="common">ex Li et al. 2025</name>
    <dbReference type="NCBI Taxonomy" id="1295366"/>
    <lineage>
        <taxon>Bacteria</taxon>
        <taxon>Pseudomonadati</taxon>
        <taxon>Pseudomonadota</taxon>
        <taxon>Alphaproteobacteria</taxon>
        <taxon>Hyphomicrobiales</taxon>
        <taxon>Phyllobacteriaceae</taxon>
        <taxon>Pseudaminobacter</taxon>
    </lineage>
</organism>
<keyword evidence="2 10" id="KW-1003">Cell membrane</keyword>
<feature type="transmembrane region" description="Helical" evidence="10">
    <location>
        <begin position="274"/>
        <end position="295"/>
    </location>
</feature>
<comment type="subcellular location">
    <subcellularLocation>
        <location evidence="10">Cell inner membrane</location>
        <topology evidence="10">Multi-pass membrane protein</topology>
    </subcellularLocation>
    <subcellularLocation>
        <location evidence="1">Cell membrane</location>
        <topology evidence="1">Multi-pass membrane protein</topology>
    </subcellularLocation>
</comment>
<keyword evidence="6 10" id="KW-1133">Transmembrane helix</keyword>
<keyword evidence="7 10" id="KW-0472">Membrane</keyword>
<feature type="transmembrane region" description="Helical" evidence="10">
    <location>
        <begin position="90"/>
        <end position="115"/>
    </location>
</feature>
<evidence type="ECO:0000313" key="13">
    <source>
        <dbReference type="Proteomes" id="UP000240653"/>
    </source>
</evidence>
<dbReference type="InterPro" id="IPR004268">
    <property type="entry name" value="MurJ"/>
</dbReference>
<feature type="transmembrane region" description="Helical" evidence="10">
    <location>
        <begin position="387"/>
        <end position="408"/>
    </location>
</feature>
<feature type="transmembrane region" description="Helical" evidence="10">
    <location>
        <begin position="26"/>
        <end position="45"/>
    </location>
</feature>
<keyword evidence="3 10" id="KW-0812">Transmembrane</keyword>
<dbReference type="GO" id="GO:0005886">
    <property type="term" value="C:plasma membrane"/>
    <property type="evidence" value="ECO:0007669"/>
    <property type="project" value="UniProtKB-SubCell"/>
</dbReference>
<dbReference type="GO" id="GO:0034204">
    <property type="term" value="P:lipid translocation"/>
    <property type="evidence" value="ECO:0007669"/>
    <property type="project" value="TreeGrafter"/>
</dbReference>
<feature type="transmembrane region" description="Helical" evidence="10">
    <location>
        <begin position="445"/>
        <end position="467"/>
    </location>
</feature>
<name>A0A2P7SIC5_9HYPH</name>
<reference evidence="12 13" key="1">
    <citation type="submission" date="2018-03" db="EMBL/GenBank/DDBJ databases">
        <title>The draft genome of Mesorhizobium soli JCM 19897.</title>
        <authorList>
            <person name="Li L."/>
            <person name="Liu L."/>
            <person name="Liang L."/>
            <person name="Wang T."/>
            <person name="Zhang X."/>
        </authorList>
    </citation>
    <scope>NUCLEOTIDE SEQUENCE [LARGE SCALE GENOMIC DNA]</scope>
    <source>
        <strain evidence="12 13">JCM 19897</strain>
    </source>
</reference>
<keyword evidence="13" id="KW-1185">Reference proteome</keyword>
<evidence type="ECO:0000256" key="1">
    <source>
        <dbReference type="ARBA" id="ARBA00004651"/>
    </source>
</evidence>
<feature type="transmembrane region" description="Helical" evidence="10">
    <location>
        <begin position="193"/>
        <end position="212"/>
    </location>
</feature>
<dbReference type="GO" id="GO:0015648">
    <property type="term" value="F:lipid-linked peptidoglycan transporter activity"/>
    <property type="evidence" value="ECO:0007669"/>
    <property type="project" value="UniProtKB-UniRule"/>
</dbReference>
<dbReference type="PRINTS" id="PR01806">
    <property type="entry name" value="VIRFACTRMVIN"/>
</dbReference>
<dbReference type="RefSeq" id="WP_106723416.1">
    <property type="nucleotide sequence ID" value="NZ_PXYL01000003.1"/>
</dbReference>
<evidence type="ECO:0000256" key="7">
    <source>
        <dbReference type="ARBA" id="ARBA00023136"/>
    </source>
</evidence>
<evidence type="ECO:0000256" key="8">
    <source>
        <dbReference type="ARBA" id="ARBA00060041"/>
    </source>
</evidence>
<evidence type="ECO:0000256" key="2">
    <source>
        <dbReference type="ARBA" id="ARBA00022475"/>
    </source>
</evidence>
<evidence type="ECO:0000256" key="11">
    <source>
        <dbReference type="PIRNR" id="PIRNR002869"/>
    </source>
</evidence>
<dbReference type="InterPro" id="IPR051050">
    <property type="entry name" value="Lipid_II_flippase_MurJ/MviN"/>
</dbReference>
<dbReference type="OrthoDB" id="9816572at2"/>
<evidence type="ECO:0000256" key="6">
    <source>
        <dbReference type="ARBA" id="ARBA00022989"/>
    </source>
</evidence>
<feature type="transmembrane region" description="Helical" evidence="10">
    <location>
        <begin position="158"/>
        <end position="181"/>
    </location>
</feature>
<dbReference type="Pfam" id="PF03023">
    <property type="entry name" value="MurJ"/>
    <property type="match status" value="1"/>
</dbReference>
<dbReference type="GO" id="GO:0071555">
    <property type="term" value="P:cell wall organization"/>
    <property type="evidence" value="ECO:0007669"/>
    <property type="project" value="UniProtKB-UniRule"/>
</dbReference>
<keyword evidence="10 11" id="KW-0961">Cell wall biogenesis/degradation</keyword>
<feature type="transmembrane region" description="Helical" evidence="10">
    <location>
        <begin position="487"/>
        <end position="510"/>
    </location>
</feature>
<sequence>MSLIKKFATVASGTLMSRAFGFVREMLMAAAIGTGPVADAFYAAFQFPNTFRRLFAEGAFNAAFVPLFAKEIEANGTEGAKRFSEEVFGVLFTTLLVLTIAMELAMPLLVRFLIAPGFVDEPQKYDLTVALATVMFPYLICMSLAAMMSGMLNSLRRYFAAAIAPVFLNIILIAVLANAWYKGHDNLTVGYALAWGVLAAGVVQLAIVWIAVRHAGISIGFRRPRMTPNVKRLLILALPAAITGGITQINQLIGTAIASGQNSAVSSLALADRVYQLPLGVVGVAVAIVLLPELARALKSGNLKEAANLQNRSVEFTLFLTLPAAAALLVMSEPIVRVLYERGQFAAGNSTPTVAAILAIFGLGLPAFVLIKAFTPGYFAREDTRTPMIFAAISVAVNISVALTLFPVMGAPGIATASAIAGWVNAAMLLVVLVRRGHWGADIPLLTRIPRLVIAAAVMAGALHVAIGRLAPYLASSAPLHTQAATLLALVAGATVIYFGVAFGIGGADLGMIRRNIKRGEAKPQQAPAANATADE</sequence>
<keyword evidence="5 10" id="KW-0573">Peptidoglycan synthesis</keyword>
<keyword evidence="10 11" id="KW-0813">Transport</keyword>
<evidence type="ECO:0000256" key="5">
    <source>
        <dbReference type="ARBA" id="ARBA00022984"/>
    </source>
</evidence>
<dbReference type="UniPathway" id="UPA00219"/>
<protein>
    <recommendedName>
        <fullName evidence="10">Probable lipid II flippase MurJ</fullName>
    </recommendedName>
</protein>
<comment type="caution">
    <text evidence="12">The sequence shown here is derived from an EMBL/GenBank/DDBJ whole genome shotgun (WGS) entry which is preliminary data.</text>
</comment>
<comment type="function">
    <text evidence="8 10 11">Involved in peptidoglycan biosynthesis. Transports lipid-linked peptidoglycan precursors from the inner to the outer leaflet of the cytoplasmic membrane.</text>
</comment>
<dbReference type="CDD" id="cd13123">
    <property type="entry name" value="MATE_MurJ_like"/>
    <property type="match status" value="1"/>
</dbReference>
<dbReference type="PIRSF" id="PIRSF002869">
    <property type="entry name" value="MviN"/>
    <property type="match status" value="1"/>
</dbReference>
<dbReference type="GO" id="GO:0009252">
    <property type="term" value="P:peptidoglycan biosynthetic process"/>
    <property type="evidence" value="ECO:0007669"/>
    <property type="project" value="UniProtKB-UniRule"/>
</dbReference>
<dbReference type="EMBL" id="PXYL01000003">
    <property type="protein sequence ID" value="PSJ62233.1"/>
    <property type="molecule type" value="Genomic_DNA"/>
</dbReference>
<evidence type="ECO:0000256" key="3">
    <source>
        <dbReference type="ARBA" id="ARBA00022692"/>
    </source>
</evidence>
<comment type="pathway">
    <text evidence="10">Cell wall biogenesis; peptidoglycan biosynthesis.</text>
</comment>
<feature type="transmembrane region" description="Helical" evidence="10">
    <location>
        <begin position="233"/>
        <end position="254"/>
    </location>
</feature>
<dbReference type="PANTHER" id="PTHR47019:SF1">
    <property type="entry name" value="LIPID II FLIPPASE MURJ"/>
    <property type="match status" value="1"/>
</dbReference>
<dbReference type="GO" id="GO:0008360">
    <property type="term" value="P:regulation of cell shape"/>
    <property type="evidence" value="ECO:0007669"/>
    <property type="project" value="UniProtKB-UniRule"/>
</dbReference>
<feature type="transmembrane region" description="Helical" evidence="10">
    <location>
        <begin position="352"/>
        <end position="375"/>
    </location>
</feature>
<evidence type="ECO:0000256" key="10">
    <source>
        <dbReference type="HAMAP-Rule" id="MF_02078"/>
    </source>
</evidence>
<feature type="transmembrane region" description="Helical" evidence="10">
    <location>
        <begin position="127"/>
        <end position="146"/>
    </location>
</feature>
<keyword evidence="10" id="KW-0997">Cell inner membrane</keyword>
<comment type="similarity">
    <text evidence="9 10 11">Belongs to the MurJ/MviN family.</text>
</comment>
<feature type="transmembrane region" description="Helical" evidence="10">
    <location>
        <begin position="414"/>
        <end position="433"/>
    </location>
</feature>
<dbReference type="PANTHER" id="PTHR47019">
    <property type="entry name" value="LIPID II FLIPPASE MURJ"/>
    <property type="match status" value="1"/>
</dbReference>
<keyword evidence="4 10" id="KW-0133">Cell shape</keyword>
<accession>A0A2P7SIC5</accession>
<dbReference type="NCBIfam" id="TIGR01695">
    <property type="entry name" value="murJ_mviN"/>
    <property type="match status" value="1"/>
</dbReference>
<feature type="transmembrane region" description="Helical" evidence="10">
    <location>
        <begin position="316"/>
        <end position="340"/>
    </location>
</feature>
<dbReference type="AlphaFoldDB" id="A0A2P7SIC5"/>
<evidence type="ECO:0000256" key="4">
    <source>
        <dbReference type="ARBA" id="ARBA00022960"/>
    </source>
</evidence>
<evidence type="ECO:0000313" key="12">
    <source>
        <dbReference type="EMBL" id="PSJ62233.1"/>
    </source>
</evidence>
<dbReference type="HAMAP" id="MF_02078">
    <property type="entry name" value="MurJ_MviN"/>
    <property type="match status" value="1"/>
</dbReference>
<evidence type="ECO:0000256" key="9">
    <source>
        <dbReference type="ARBA" id="ARBA00061532"/>
    </source>
</evidence>